<dbReference type="OrthoDB" id="67788at2"/>
<dbReference type="EMBL" id="AP019860">
    <property type="protein sequence ID" value="BBM85332.1"/>
    <property type="molecule type" value="Genomic_DNA"/>
</dbReference>
<dbReference type="GO" id="GO:0004519">
    <property type="term" value="F:endonuclease activity"/>
    <property type="evidence" value="ECO:0007669"/>
    <property type="project" value="UniProtKB-KW"/>
</dbReference>
<protein>
    <submittedName>
        <fullName evidence="3">HNH endonuclease</fullName>
    </submittedName>
</protein>
<keyword evidence="3" id="KW-0540">Nuclease</keyword>
<feature type="compositionally biased region" description="Basic and acidic residues" evidence="1">
    <location>
        <begin position="162"/>
        <end position="184"/>
    </location>
</feature>
<dbReference type="InterPro" id="IPR058813">
    <property type="entry name" value="DNA-SBD_ScoMcrA"/>
</dbReference>
<evidence type="ECO:0000256" key="1">
    <source>
        <dbReference type="SAM" id="MobiDB-lite"/>
    </source>
</evidence>
<feature type="domain" description="ScoMcrA-like DNA sulfur-binding" evidence="2">
    <location>
        <begin position="11"/>
        <end position="154"/>
    </location>
</feature>
<keyword evidence="3" id="KW-0255">Endonuclease</keyword>
<organism evidence="3 4">
    <name type="scientific">Uabimicrobium amorphum</name>
    <dbReference type="NCBI Taxonomy" id="2596890"/>
    <lineage>
        <taxon>Bacteria</taxon>
        <taxon>Pseudomonadati</taxon>
        <taxon>Planctomycetota</taxon>
        <taxon>Candidatus Uabimicrobiia</taxon>
        <taxon>Candidatus Uabimicrobiales</taxon>
        <taxon>Candidatus Uabimicrobiaceae</taxon>
        <taxon>Candidatus Uabimicrobium</taxon>
    </lineage>
</organism>
<dbReference type="AlphaFoldDB" id="A0A5S9F5J8"/>
<keyword evidence="4" id="KW-1185">Reference proteome</keyword>
<dbReference type="RefSeq" id="WP_151969441.1">
    <property type="nucleotide sequence ID" value="NZ_AP019860.1"/>
</dbReference>
<evidence type="ECO:0000313" key="4">
    <source>
        <dbReference type="Proteomes" id="UP000326354"/>
    </source>
</evidence>
<proteinExistence type="predicted"/>
<keyword evidence="3" id="KW-0378">Hydrolase</keyword>
<evidence type="ECO:0000259" key="2">
    <source>
        <dbReference type="Pfam" id="PF26340"/>
    </source>
</evidence>
<sequence length="334" mass="38716">MKKDLMTKEYVFQKIKNLNIAKRNGVRAPHKPLLILLAISKLPQRKFLLSDISKKLVELLKEFGPKRQSYYPELPFWHLANDGVWEIENRDKYPKKCPSKSYFAAKSIMAGFPKEIHRLLSEDQHFCHQVIKEVLNCYFPQSTHDDILDSLGLSTEFNKDQVVETNDKPEKNIRPKKEKKERCTNQESLNQSSDVKVFVAMPFNPVFLPVWRVIKKTCKANDLDCCRVDQLPQIDNIHDTIFQEIDNSDIVIVDFSPDSASKHPNPNVVTEATYAKLKKKPLLILSQLVDSLPFDWRTHRAVIYENNRSGLEYLEEVLEENLAGVKSRLSSIKH</sequence>
<dbReference type="KEGG" id="uam:UABAM_03698"/>
<dbReference type="Proteomes" id="UP000326354">
    <property type="component" value="Chromosome"/>
</dbReference>
<reference evidence="3 4" key="1">
    <citation type="submission" date="2019-08" db="EMBL/GenBank/DDBJ databases">
        <title>Complete genome sequence of Candidatus Uab amorphum.</title>
        <authorList>
            <person name="Shiratori T."/>
            <person name="Suzuki S."/>
            <person name="Kakizawa Y."/>
            <person name="Ishida K."/>
        </authorList>
    </citation>
    <scope>NUCLEOTIDE SEQUENCE [LARGE SCALE GENOMIC DNA]</scope>
    <source>
        <strain evidence="3 4">SRT547</strain>
    </source>
</reference>
<name>A0A5S9F5J8_UABAM</name>
<accession>A0A5S9F5J8</accession>
<gene>
    <name evidence="3" type="ORF">UABAM_03698</name>
</gene>
<dbReference type="Pfam" id="PF26340">
    <property type="entry name" value="DNA-SBD_ScoMcrA"/>
    <property type="match status" value="1"/>
</dbReference>
<feature type="region of interest" description="Disordered" evidence="1">
    <location>
        <begin position="162"/>
        <end position="187"/>
    </location>
</feature>
<evidence type="ECO:0000313" key="3">
    <source>
        <dbReference type="EMBL" id="BBM85332.1"/>
    </source>
</evidence>